<dbReference type="Proteomes" id="UP000693981">
    <property type="component" value="Unassembled WGS sequence"/>
</dbReference>
<protein>
    <submittedName>
        <fullName evidence="2">Uncharacterized protein</fullName>
    </submittedName>
</protein>
<evidence type="ECO:0000313" key="2">
    <source>
        <dbReference type="EMBL" id="KAG7401654.1"/>
    </source>
</evidence>
<reference evidence="2" key="1">
    <citation type="submission" date="2021-02" db="EMBL/GenBank/DDBJ databases">
        <authorList>
            <person name="Palmer J.M."/>
        </authorList>
    </citation>
    <scope>NUCLEOTIDE SEQUENCE</scope>
    <source>
        <strain evidence="2">SCRP23</strain>
    </source>
</reference>
<evidence type="ECO:0000256" key="1">
    <source>
        <dbReference type="SAM" id="MobiDB-lite"/>
    </source>
</evidence>
<evidence type="ECO:0000313" key="3">
    <source>
        <dbReference type="Proteomes" id="UP000693981"/>
    </source>
</evidence>
<accession>A0A8T1X8G9</accession>
<proteinExistence type="predicted"/>
<keyword evidence="3" id="KW-1185">Reference proteome</keyword>
<sequence length="76" mass="8570">MQFALQSTPKWDEALPESSSERPCTPRKRLQLALEEDRKTGQKITRDSSIRDFSTNFVGSMLQSACKSPAPPSREN</sequence>
<dbReference type="AlphaFoldDB" id="A0A8T1X8G9"/>
<gene>
    <name evidence="2" type="ORF">PHYBOEH_011608</name>
</gene>
<dbReference type="EMBL" id="JAGDFL010000009">
    <property type="protein sequence ID" value="KAG7401654.1"/>
    <property type="molecule type" value="Genomic_DNA"/>
</dbReference>
<feature type="region of interest" description="Disordered" evidence="1">
    <location>
        <begin position="1"/>
        <end position="48"/>
    </location>
</feature>
<dbReference type="OrthoDB" id="99309at2759"/>
<organism evidence="2 3">
    <name type="scientific">Phytophthora boehmeriae</name>
    <dbReference type="NCBI Taxonomy" id="109152"/>
    <lineage>
        <taxon>Eukaryota</taxon>
        <taxon>Sar</taxon>
        <taxon>Stramenopiles</taxon>
        <taxon>Oomycota</taxon>
        <taxon>Peronosporomycetes</taxon>
        <taxon>Peronosporales</taxon>
        <taxon>Peronosporaceae</taxon>
        <taxon>Phytophthora</taxon>
    </lineage>
</organism>
<comment type="caution">
    <text evidence="2">The sequence shown here is derived from an EMBL/GenBank/DDBJ whole genome shotgun (WGS) entry which is preliminary data.</text>
</comment>
<name>A0A8T1X8G9_9STRA</name>
<feature type="compositionally biased region" description="Basic and acidic residues" evidence="1">
    <location>
        <begin position="35"/>
        <end position="48"/>
    </location>
</feature>